<dbReference type="Pfam" id="PF12697">
    <property type="entry name" value="Abhydrolase_6"/>
    <property type="match status" value="1"/>
</dbReference>
<evidence type="ECO:0000313" key="3">
    <source>
        <dbReference type="Proteomes" id="UP000831963"/>
    </source>
</evidence>
<name>A0ABY4IM79_9MICO</name>
<accession>A0ABY4IM79</accession>
<proteinExistence type="predicted"/>
<dbReference type="GO" id="GO:0016787">
    <property type="term" value="F:hydrolase activity"/>
    <property type="evidence" value="ECO:0007669"/>
    <property type="project" value="UniProtKB-KW"/>
</dbReference>
<protein>
    <submittedName>
        <fullName evidence="2">Alpha/beta hydrolase</fullName>
    </submittedName>
</protein>
<dbReference type="SUPFAM" id="SSF53474">
    <property type="entry name" value="alpha/beta-Hydrolases"/>
    <property type="match status" value="1"/>
</dbReference>
<dbReference type="RefSeq" id="WP_247957075.1">
    <property type="nucleotide sequence ID" value="NZ_CP078077.1"/>
</dbReference>
<evidence type="ECO:0000259" key="1">
    <source>
        <dbReference type="Pfam" id="PF12697"/>
    </source>
</evidence>
<reference evidence="2 3" key="1">
    <citation type="submission" date="2021-06" db="EMBL/GenBank/DDBJ databases">
        <title>Genome-based taxonomic framework of Microbacterium strains isolated from marine environment, the description of four new species and reclassification of four preexisting species.</title>
        <authorList>
            <person name="Lee S.D."/>
            <person name="Kim S.-M."/>
            <person name="Byeon Y.-S."/>
            <person name="Yang H.L."/>
            <person name="Kim I.S."/>
        </authorList>
    </citation>
    <scope>NUCLEOTIDE SEQUENCE [LARGE SCALE GENOMIC DNA]</scope>
    <source>
        <strain evidence="2 3">SSW1-36</strain>
    </source>
</reference>
<sequence length="225" mass="24744">MATFALIHGGGSTGWDWHLVAPHLERAGHEAVAVDLPTERSDAELSDYVRTVVEAVGTRDHVIVVGHSLGGFTAPLAAEALEADGLVFFSAMIPQPGETFMEWWTNTGHDRESIDDDPEVSFYNGVPRELADEARRRERDQQGAWLSKPWPGDRLPAIPTIGIVCTDDNFFPAPFMRRVVRERLRSEPVEVPGGHYAALTHPAELAGALDRFARGIDRAPMERGA</sequence>
<dbReference type="InterPro" id="IPR029058">
    <property type="entry name" value="AB_hydrolase_fold"/>
</dbReference>
<dbReference type="PANTHER" id="PTHR37017">
    <property type="entry name" value="AB HYDROLASE-1 DOMAIN-CONTAINING PROTEIN-RELATED"/>
    <property type="match status" value="1"/>
</dbReference>
<dbReference type="Proteomes" id="UP000831963">
    <property type="component" value="Chromosome"/>
</dbReference>
<dbReference type="InterPro" id="IPR052897">
    <property type="entry name" value="Sec-Metab_Biosynth_Hydrolase"/>
</dbReference>
<evidence type="ECO:0000313" key="2">
    <source>
        <dbReference type="EMBL" id="UPL13905.1"/>
    </source>
</evidence>
<dbReference type="Gene3D" id="3.40.50.1820">
    <property type="entry name" value="alpha/beta hydrolase"/>
    <property type="match status" value="1"/>
</dbReference>
<dbReference type="EMBL" id="CP078077">
    <property type="protein sequence ID" value="UPL13905.1"/>
    <property type="molecule type" value="Genomic_DNA"/>
</dbReference>
<dbReference type="InterPro" id="IPR000073">
    <property type="entry name" value="AB_hydrolase_1"/>
</dbReference>
<feature type="domain" description="AB hydrolase-1" evidence="1">
    <location>
        <begin position="6"/>
        <end position="207"/>
    </location>
</feature>
<dbReference type="PANTHER" id="PTHR37017:SF11">
    <property type="entry name" value="ESTERASE_LIPASE_THIOESTERASE DOMAIN-CONTAINING PROTEIN"/>
    <property type="match status" value="1"/>
</dbReference>
<gene>
    <name evidence="2" type="ORF">KV396_05175</name>
</gene>
<keyword evidence="2" id="KW-0378">Hydrolase</keyword>
<keyword evidence="3" id="KW-1185">Reference proteome</keyword>
<organism evidence="2 3">
    <name type="scientific">Microbacterium galbinum</name>
    <dbReference type="NCBI Taxonomy" id="2851646"/>
    <lineage>
        <taxon>Bacteria</taxon>
        <taxon>Bacillati</taxon>
        <taxon>Actinomycetota</taxon>
        <taxon>Actinomycetes</taxon>
        <taxon>Micrococcales</taxon>
        <taxon>Microbacteriaceae</taxon>
        <taxon>Microbacterium</taxon>
    </lineage>
</organism>